<evidence type="ECO:0000259" key="9">
    <source>
        <dbReference type="PROSITE" id="PS51873"/>
    </source>
</evidence>
<dbReference type="OrthoDB" id="6084070at2759"/>
<evidence type="ECO:0000256" key="1">
    <source>
        <dbReference type="ARBA" id="ARBA00001798"/>
    </source>
</evidence>
<dbReference type="CDD" id="cd20336">
    <property type="entry name" value="Rcat_RBR"/>
    <property type="match status" value="1"/>
</dbReference>
<dbReference type="Proteomes" id="UP000242188">
    <property type="component" value="Unassembled WGS sequence"/>
</dbReference>
<dbReference type="AlphaFoldDB" id="A0A210PQU0"/>
<dbReference type="InterPro" id="IPR017907">
    <property type="entry name" value="Znf_RING_CS"/>
</dbReference>
<reference evidence="10 11" key="1">
    <citation type="journal article" date="2017" name="Nat. Ecol. Evol.">
        <title>Scallop genome provides insights into evolution of bilaterian karyotype and development.</title>
        <authorList>
            <person name="Wang S."/>
            <person name="Zhang J."/>
            <person name="Jiao W."/>
            <person name="Li J."/>
            <person name="Xun X."/>
            <person name="Sun Y."/>
            <person name="Guo X."/>
            <person name="Huan P."/>
            <person name="Dong B."/>
            <person name="Zhang L."/>
            <person name="Hu X."/>
            <person name="Sun X."/>
            <person name="Wang J."/>
            <person name="Zhao C."/>
            <person name="Wang Y."/>
            <person name="Wang D."/>
            <person name="Huang X."/>
            <person name="Wang R."/>
            <person name="Lv J."/>
            <person name="Li Y."/>
            <person name="Zhang Z."/>
            <person name="Liu B."/>
            <person name="Lu W."/>
            <person name="Hui Y."/>
            <person name="Liang J."/>
            <person name="Zhou Z."/>
            <person name="Hou R."/>
            <person name="Li X."/>
            <person name="Liu Y."/>
            <person name="Li H."/>
            <person name="Ning X."/>
            <person name="Lin Y."/>
            <person name="Zhao L."/>
            <person name="Xing Q."/>
            <person name="Dou J."/>
            <person name="Li Y."/>
            <person name="Mao J."/>
            <person name="Guo H."/>
            <person name="Dou H."/>
            <person name="Li T."/>
            <person name="Mu C."/>
            <person name="Jiang W."/>
            <person name="Fu Q."/>
            <person name="Fu X."/>
            <person name="Miao Y."/>
            <person name="Liu J."/>
            <person name="Yu Q."/>
            <person name="Li R."/>
            <person name="Liao H."/>
            <person name="Li X."/>
            <person name="Kong Y."/>
            <person name="Jiang Z."/>
            <person name="Chourrout D."/>
            <person name="Li R."/>
            <person name="Bao Z."/>
        </authorList>
    </citation>
    <scope>NUCLEOTIDE SEQUENCE [LARGE SCALE GENOMIC DNA]</scope>
    <source>
        <strain evidence="10 11">PY_sf001</strain>
    </source>
</reference>
<comment type="caution">
    <text evidence="10">The sequence shown here is derived from an EMBL/GenBank/DDBJ whole genome shotgun (WGS) entry which is preliminary data.</text>
</comment>
<dbReference type="GO" id="GO:0008270">
    <property type="term" value="F:zinc ion binding"/>
    <property type="evidence" value="ECO:0007669"/>
    <property type="project" value="UniProtKB-KW"/>
</dbReference>
<dbReference type="SUPFAM" id="SSF57850">
    <property type="entry name" value="RING/U-box"/>
    <property type="match status" value="1"/>
</dbReference>
<evidence type="ECO:0000256" key="5">
    <source>
        <dbReference type="ARBA" id="ARBA00022737"/>
    </source>
</evidence>
<name>A0A210PQU0_MIZYE</name>
<keyword evidence="4" id="KW-0479">Metal-binding</keyword>
<dbReference type="PROSITE" id="PS00518">
    <property type="entry name" value="ZF_RING_1"/>
    <property type="match status" value="1"/>
</dbReference>
<comment type="catalytic activity">
    <reaction evidence="1">
        <text>[E2 ubiquitin-conjugating enzyme]-S-ubiquitinyl-L-cysteine + [acceptor protein]-L-lysine = [E2 ubiquitin-conjugating enzyme]-L-cysteine + [acceptor protein]-N(6)-ubiquitinyl-L-lysine.</text>
        <dbReference type="EC" id="2.3.2.31"/>
    </reaction>
</comment>
<dbReference type="InterPro" id="IPR044066">
    <property type="entry name" value="TRIAD_supradom"/>
</dbReference>
<dbReference type="InterPro" id="IPR031127">
    <property type="entry name" value="E3_UB_ligase_RBR"/>
</dbReference>
<evidence type="ECO:0000256" key="7">
    <source>
        <dbReference type="ARBA" id="ARBA00022786"/>
    </source>
</evidence>
<gene>
    <name evidence="10" type="ORF">KP79_PYT23708</name>
</gene>
<dbReference type="Gene3D" id="1.20.120.1750">
    <property type="match status" value="1"/>
</dbReference>
<evidence type="ECO:0000256" key="6">
    <source>
        <dbReference type="ARBA" id="ARBA00022771"/>
    </source>
</evidence>
<dbReference type="Pfam" id="PF22191">
    <property type="entry name" value="IBR_1"/>
    <property type="match status" value="1"/>
</dbReference>
<evidence type="ECO:0000256" key="2">
    <source>
        <dbReference type="ARBA" id="ARBA00012251"/>
    </source>
</evidence>
<evidence type="ECO:0000313" key="10">
    <source>
        <dbReference type="EMBL" id="OWF38824.1"/>
    </source>
</evidence>
<evidence type="ECO:0000256" key="8">
    <source>
        <dbReference type="ARBA" id="ARBA00022833"/>
    </source>
</evidence>
<organism evidence="10 11">
    <name type="scientific">Mizuhopecten yessoensis</name>
    <name type="common">Japanese scallop</name>
    <name type="synonym">Patinopecten yessoensis</name>
    <dbReference type="NCBI Taxonomy" id="6573"/>
    <lineage>
        <taxon>Eukaryota</taxon>
        <taxon>Metazoa</taxon>
        <taxon>Spiralia</taxon>
        <taxon>Lophotrochozoa</taxon>
        <taxon>Mollusca</taxon>
        <taxon>Bivalvia</taxon>
        <taxon>Autobranchia</taxon>
        <taxon>Pteriomorphia</taxon>
        <taxon>Pectinida</taxon>
        <taxon>Pectinoidea</taxon>
        <taxon>Pectinidae</taxon>
        <taxon>Mizuhopecten</taxon>
    </lineage>
</organism>
<keyword evidence="5" id="KW-0677">Repeat</keyword>
<evidence type="ECO:0000256" key="3">
    <source>
        <dbReference type="ARBA" id="ARBA00022679"/>
    </source>
</evidence>
<keyword evidence="7" id="KW-0833">Ubl conjugation pathway</keyword>
<dbReference type="STRING" id="6573.A0A210PQU0"/>
<keyword evidence="11" id="KW-1185">Reference proteome</keyword>
<dbReference type="SMART" id="SM00647">
    <property type="entry name" value="IBR"/>
    <property type="match status" value="2"/>
</dbReference>
<keyword evidence="6" id="KW-0863">Zinc-finger</keyword>
<accession>A0A210PQU0</accession>
<feature type="domain" description="RING-type" evidence="9">
    <location>
        <begin position="88"/>
        <end position="331"/>
    </location>
</feature>
<keyword evidence="8" id="KW-0862">Zinc</keyword>
<dbReference type="PANTHER" id="PTHR11685">
    <property type="entry name" value="RBR FAMILY RING FINGER AND IBR DOMAIN-CONTAINING"/>
    <property type="match status" value="1"/>
</dbReference>
<proteinExistence type="predicted"/>
<evidence type="ECO:0000256" key="4">
    <source>
        <dbReference type="ARBA" id="ARBA00022723"/>
    </source>
</evidence>
<keyword evidence="3" id="KW-0808">Transferase</keyword>
<dbReference type="EMBL" id="NEDP02005553">
    <property type="protein sequence ID" value="OWF38824.1"/>
    <property type="molecule type" value="Genomic_DNA"/>
</dbReference>
<sequence length="335" mass="37667">MATHISIGNLSGDHQFERRIGLQTNKLRTIGDLKVALVGPLGLPRDRFDVIKMSEALLCNDEELLTRSVWSSKIVLVIHPPSRPIFDHLMTTETDMVNGEYEDDQRTVMSCGHGIAPATLYEYCWNQLQQGDLEFKCPAMDEFRVRGTQTTCGAIWTLYELTVKAQLSQDERILFEMKLSKNSLIKMKDVQECPFCRSLAVRENVKNDRVRCINCCQTNPENAEFCWQCLRPWLTTNSNYCGNLSCSTASGPKATQAILTTCVSKVMGDFKRTSPTVRACPSCSVLVEHTSGCKQMTCKCKHIFCFICLRPWKQKGVSGGCDYGNNCDPAKCQTI</sequence>
<dbReference type="PROSITE" id="PS51873">
    <property type="entry name" value="TRIAD"/>
    <property type="match status" value="1"/>
</dbReference>
<protein>
    <recommendedName>
        <fullName evidence="2">RBR-type E3 ubiquitin transferase</fullName>
        <ecNumber evidence="2">2.3.2.31</ecNumber>
    </recommendedName>
</protein>
<dbReference type="EC" id="2.3.2.31" evidence="2"/>
<evidence type="ECO:0000313" key="11">
    <source>
        <dbReference type="Proteomes" id="UP000242188"/>
    </source>
</evidence>
<dbReference type="GO" id="GO:0016567">
    <property type="term" value="P:protein ubiquitination"/>
    <property type="evidence" value="ECO:0007669"/>
    <property type="project" value="InterPro"/>
</dbReference>
<dbReference type="GO" id="GO:0061630">
    <property type="term" value="F:ubiquitin protein ligase activity"/>
    <property type="evidence" value="ECO:0007669"/>
    <property type="project" value="UniProtKB-EC"/>
</dbReference>
<dbReference type="InterPro" id="IPR002867">
    <property type="entry name" value="IBR_dom"/>
</dbReference>